<feature type="compositionally biased region" description="Polar residues" evidence="1">
    <location>
        <begin position="449"/>
        <end position="463"/>
    </location>
</feature>
<protein>
    <recommendedName>
        <fullName evidence="2">CUE domain-containing protein</fullName>
    </recommendedName>
</protein>
<feature type="region of interest" description="Disordered" evidence="1">
    <location>
        <begin position="447"/>
        <end position="468"/>
    </location>
</feature>
<dbReference type="Proteomes" id="UP001642520">
    <property type="component" value="Unassembled WGS sequence"/>
</dbReference>
<feature type="region of interest" description="Disordered" evidence="1">
    <location>
        <begin position="602"/>
        <end position="732"/>
    </location>
</feature>
<dbReference type="PROSITE" id="PS51140">
    <property type="entry name" value="CUE"/>
    <property type="match status" value="1"/>
</dbReference>
<keyword evidence="4" id="KW-1185">Reference proteome</keyword>
<evidence type="ECO:0000313" key="3">
    <source>
        <dbReference type="EMBL" id="CAL7945548.1"/>
    </source>
</evidence>
<dbReference type="CDD" id="cd14364">
    <property type="entry name" value="CUE_ASCC2"/>
    <property type="match status" value="1"/>
</dbReference>
<sequence length="732" mass="84655">MTENASYEIMERFENPDLVPLENLKLTIKTDGVVVNVDALSKRWASDRYFLHYEAPALYNADGIEIVGAKDHWMEIVHYMIDDLKWLLSLPFYKFWSNVVFNTSILNALVSFLQEAPPFYALDNFSNYPEMVELLETLSRYVLVVFSRLVTNKESHQEYMDRPFLGNLLYENYIFTVPIIFDLCQFYGRQNEKIMEKILNCLFTLEPRYNNDLQRTIPCLIEALENVERKFNGYSTCYTNEAVSLPKQEIKPTILTLFTLEDMILYVLDISSTINVFLKNYPPAVSIFHQEDFMNKIVAIYENTIPEMYKTLDKLAYNDDNMPKYMELKHRLDVTRIEILNVFRIIIYEPILNFLENVNIMQETEIKERVDDYLNLLNNAISEKEFITDYNQFFPVENDLKQLSIICPEVDTIKCNYIMQSINAIIGKPSGPSTDFSNNVNEAVAGPSGISSQATLSEDTNSSNKKRTSVRKNSVELVSCISEVNDIFGDLDERFIEMTLQYYNYDTAATINAILEDTLPPKLKELKELGFSHMPNTAASYVETSVSEDLACGIEGLNVRDNYDYDDVRVKTREVIEVPTDYITKNYSLVLDVYDDEYDDTYDNRDIRGSTQDDSIEIDSRPFTTPRVLLGKQKIDTVEESESEEEDVEESEQNGKNFVQNPEEIRARAEQRRHAMRGGRGTPNVVGKARGQGQEKDVLYNRQQKNTQKAKRANHNRRSGAQWKRNQGMVPS</sequence>
<organism evidence="3 4">
    <name type="scientific">Xylocopa violacea</name>
    <name type="common">Violet carpenter bee</name>
    <name type="synonym">Apis violacea</name>
    <dbReference type="NCBI Taxonomy" id="135666"/>
    <lineage>
        <taxon>Eukaryota</taxon>
        <taxon>Metazoa</taxon>
        <taxon>Ecdysozoa</taxon>
        <taxon>Arthropoda</taxon>
        <taxon>Hexapoda</taxon>
        <taxon>Insecta</taxon>
        <taxon>Pterygota</taxon>
        <taxon>Neoptera</taxon>
        <taxon>Endopterygota</taxon>
        <taxon>Hymenoptera</taxon>
        <taxon>Apocrita</taxon>
        <taxon>Aculeata</taxon>
        <taxon>Apoidea</taxon>
        <taxon>Anthophila</taxon>
        <taxon>Apidae</taxon>
        <taxon>Xylocopa</taxon>
        <taxon>Xylocopa</taxon>
    </lineage>
</organism>
<name>A0ABP1NZ93_XYLVO</name>
<dbReference type="PANTHER" id="PTHR21494:SF0">
    <property type="entry name" value="ACTIVATING SIGNAL COINTEGRATOR 1 COMPLEX SUBUNIT 2"/>
    <property type="match status" value="1"/>
</dbReference>
<feature type="compositionally biased region" description="Acidic residues" evidence="1">
    <location>
        <begin position="638"/>
        <end position="652"/>
    </location>
</feature>
<dbReference type="Gene3D" id="1.10.8.10">
    <property type="entry name" value="DNA helicase RuvA subunit, C-terminal domain"/>
    <property type="match status" value="1"/>
</dbReference>
<dbReference type="InterPro" id="IPR009060">
    <property type="entry name" value="UBA-like_sf"/>
</dbReference>
<dbReference type="PANTHER" id="PTHR21494">
    <property type="entry name" value="ACTIVATING SIGNAL COINTEGRATOR 1 COMPLEX SUBUNIT 2 ASC-1 COMPLEX SUBUNIT P100"/>
    <property type="match status" value="1"/>
</dbReference>
<accession>A0ABP1NZ93</accession>
<dbReference type="SUPFAM" id="SSF46934">
    <property type="entry name" value="UBA-like"/>
    <property type="match status" value="1"/>
</dbReference>
<evidence type="ECO:0000313" key="4">
    <source>
        <dbReference type="Proteomes" id="UP001642520"/>
    </source>
</evidence>
<dbReference type="Pfam" id="PF02845">
    <property type="entry name" value="CUE"/>
    <property type="match status" value="1"/>
</dbReference>
<dbReference type="InterPro" id="IPR003892">
    <property type="entry name" value="CUE"/>
</dbReference>
<evidence type="ECO:0000256" key="1">
    <source>
        <dbReference type="SAM" id="MobiDB-lite"/>
    </source>
</evidence>
<evidence type="ECO:0000259" key="2">
    <source>
        <dbReference type="PROSITE" id="PS51140"/>
    </source>
</evidence>
<comment type="caution">
    <text evidence="3">The sequence shown here is derived from an EMBL/GenBank/DDBJ whole genome shotgun (WGS) entry which is preliminary data.</text>
</comment>
<feature type="domain" description="CUE" evidence="2">
    <location>
        <begin position="476"/>
        <end position="519"/>
    </location>
</feature>
<feature type="compositionally biased region" description="Basic and acidic residues" evidence="1">
    <location>
        <begin position="663"/>
        <end position="673"/>
    </location>
</feature>
<reference evidence="3 4" key="1">
    <citation type="submission" date="2024-08" db="EMBL/GenBank/DDBJ databases">
        <authorList>
            <person name="Will J Nash"/>
            <person name="Angela Man"/>
            <person name="Seanna McTaggart"/>
            <person name="Kendall Baker"/>
            <person name="Tom Barker"/>
            <person name="Leah Catchpole"/>
            <person name="Alex Durrant"/>
            <person name="Karim Gharbi"/>
            <person name="Naomi Irish"/>
            <person name="Gemy Kaithakottil"/>
            <person name="Debby Ku"/>
            <person name="Aaliyah Providence"/>
            <person name="Felix Shaw"/>
            <person name="David Swarbreck"/>
            <person name="Chris Watkins"/>
            <person name="Ann M. McCartney"/>
            <person name="Giulio Formenti"/>
            <person name="Alice Mouton"/>
            <person name="Noel Vella"/>
            <person name="Bjorn M von Reumont"/>
            <person name="Adriana Vella"/>
            <person name="Wilfried Haerty"/>
        </authorList>
    </citation>
    <scope>NUCLEOTIDE SEQUENCE [LARGE SCALE GENOMIC DNA]</scope>
</reference>
<feature type="compositionally biased region" description="Basic residues" evidence="1">
    <location>
        <begin position="708"/>
        <end position="718"/>
    </location>
</feature>
<dbReference type="InterPro" id="IPR041800">
    <property type="entry name" value="ASCC2_CUE"/>
</dbReference>
<gene>
    <name evidence="3" type="ORF">XYLVIOL_LOCUS7278</name>
</gene>
<dbReference type="EMBL" id="CAXAJV020001294">
    <property type="protein sequence ID" value="CAL7945548.1"/>
    <property type="molecule type" value="Genomic_DNA"/>
</dbReference>
<proteinExistence type="predicted"/>
<dbReference type="InterPro" id="IPR052586">
    <property type="entry name" value="ASCC2"/>
</dbReference>
<dbReference type="SMART" id="SM00546">
    <property type="entry name" value="CUE"/>
    <property type="match status" value="1"/>
</dbReference>